<feature type="signal peptide" evidence="1">
    <location>
        <begin position="1"/>
        <end position="23"/>
    </location>
</feature>
<organism evidence="2">
    <name type="scientific">Proteinivorax hydrogeniformans</name>
    <dbReference type="NCBI Taxonomy" id="1826727"/>
    <lineage>
        <taxon>Bacteria</taxon>
        <taxon>Bacillati</taxon>
        <taxon>Bacillota</taxon>
        <taxon>Clostridia</taxon>
        <taxon>Eubacteriales</taxon>
        <taxon>Proteinivoracaceae</taxon>
        <taxon>Proteinivorax</taxon>
    </lineage>
</organism>
<reference evidence="2" key="2">
    <citation type="submission" date="2024-06" db="EMBL/GenBank/DDBJ databases">
        <authorList>
            <person name="Petrova K.O."/>
            <person name="Toshchakov S.V."/>
            <person name="Boltjanskaja Y.V."/>
            <person name="Kevbrin V.V."/>
        </authorList>
    </citation>
    <scope>NUCLEOTIDE SEQUENCE</scope>
    <source>
        <strain evidence="2">Z-710</strain>
    </source>
</reference>
<gene>
    <name evidence="2" type="ORF">PRVXH_002160</name>
</gene>
<protein>
    <recommendedName>
        <fullName evidence="3">Lipoprotein</fullName>
    </recommendedName>
</protein>
<sequence length="154" mass="17646">MKKIATNVSMLLLILLMFTGCSEKQLIDEQLESNNIDKVQVITAMGNPEYGVDSKNITDTKEIELFVDTFNSGIIGDKVDDADISDVAASSYYFYFNDGSYKRFTFNGNDTNIIWHDNNYYYVDYDENLKTPFELYDYSNAEVIVVDEKGDEIK</sequence>
<dbReference type="EMBL" id="CP159485">
    <property type="protein sequence ID" value="XCI28210.1"/>
    <property type="molecule type" value="Genomic_DNA"/>
</dbReference>
<dbReference type="AlphaFoldDB" id="A0AAU8HRL8"/>
<evidence type="ECO:0000313" key="2">
    <source>
        <dbReference type="EMBL" id="XCI28210.1"/>
    </source>
</evidence>
<accession>A0AAU8HRL8</accession>
<keyword evidence="1" id="KW-0732">Signal</keyword>
<evidence type="ECO:0000256" key="1">
    <source>
        <dbReference type="SAM" id="SignalP"/>
    </source>
</evidence>
<dbReference type="RefSeq" id="WP_353892786.1">
    <property type="nucleotide sequence ID" value="NZ_CP159485.1"/>
</dbReference>
<name>A0AAU8HRL8_9FIRM</name>
<proteinExistence type="predicted"/>
<reference evidence="2" key="1">
    <citation type="journal article" date="2018" name="Antonie Van Leeuwenhoek">
        <title>Proteinivorax hydrogeniformans sp. nov., an anaerobic, haloalkaliphilic bacterium fermenting proteinaceous compounds with high hydrogen production.</title>
        <authorList>
            <person name="Boltyanskaya Y."/>
            <person name="Detkova E."/>
            <person name="Pimenov N."/>
            <person name="Kevbrin V."/>
        </authorList>
    </citation>
    <scope>NUCLEOTIDE SEQUENCE</scope>
    <source>
        <strain evidence="2">Z-710</strain>
    </source>
</reference>
<evidence type="ECO:0008006" key="3">
    <source>
        <dbReference type="Google" id="ProtNLM"/>
    </source>
</evidence>
<feature type="chain" id="PRO_5043638975" description="Lipoprotein" evidence="1">
    <location>
        <begin position="24"/>
        <end position="154"/>
    </location>
</feature>
<dbReference type="PROSITE" id="PS51257">
    <property type="entry name" value="PROKAR_LIPOPROTEIN"/>
    <property type="match status" value="1"/>
</dbReference>